<gene>
    <name evidence="1" type="ORF">SBA1_990010</name>
</gene>
<organism evidence="1 2">
    <name type="scientific">Candidatus Sulfotelmatobacter kueseliae</name>
    <dbReference type="NCBI Taxonomy" id="2042962"/>
    <lineage>
        <taxon>Bacteria</taxon>
        <taxon>Pseudomonadati</taxon>
        <taxon>Acidobacteriota</taxon>
        <taxon>Terriglobia</taxon>
        <taxon>Terriglobales</taxon>
        <taxon>Candidatus Korobacteraceae</taxon>
        <taxon>Candidatus Sulfotelmatobacter</taxon>
    </lineage>
</organism>
<name>A0A2U3LEE9_9BACT</name>
<evidence type="ECO:0000313" key="2">
    <source>
        <dbReference type="Proteomes" id="UP000238701"/>
    </source>
</evidence>
<evidence type="ECO:0000313" key="1">
    <source>
        <dbReference type="EMBL" id="SPF50307.1"/>
    </source>
</evidence>
<dbReference type="AlphaFoldDB" id="A0A2U3LEE9"/>
<dbReference type="Proteomes" id="UP000238701">
    <property type="component" value="Unassembled WGS sequence"/>
</dbReference>
<proteinExistence type="predicted"/>
<dbReference type="EMBL" id="OMOD01000198">
    <property type="protein sequence ID" value="SPF50307.1"/>
    <property type="molecule type" value="Genomic_DNA"/>
</dbReference>
<reference evidence="2" key="1">
    <citation type="submission" date="2018-02" db="EMBL/GenBank/DDBJ databases">
        <authorList>
            <person name="Hausmann B."/>
        </authorList>
    </citation>
    <scope>NUCLEOTIDE SEQUENCE [LARGE SCALE GENOMIC DNA]</scope>
    <source>
        <strain evidence="2">Peat soil MAG SbA1</strain>
    </source>
</reference>
<protein>
    <submittedName>
        <fullName evidence="1">Uncharacterized protein</fullName>
    </submittedName>
</protein>
<accession>A0A2U3LEE9</accession>
<sequence>MKCGQETQPVRSIRIEQREGYARSWGGHRGIADSHTGVLWRDRYHEFCPNLSQKIIEKGTCISPLFVQKEMGQKSGCLGLVVSSTRRKTKKTPIFSAKFNGSQLRFPVALPNLPKLLQIKENALVEVRTFYDDIISTGHALGVAMPVMESYGEAVRRFAESRIPRV</sequence>